<feature type="domain" description="PpiC" evidence="3">
    <location>
        <begin position="127"/>
        <end position="238"/>
    </location>
</feature>
<feature type="region of interest" description="Disordered" evidence="1">
    <location>
        <begin position="286"/>
        <end position="327"/>
    </location>
</feature>
<keyword evidence="4" id="KW-0413">Isomerase</keyword>
<dbReference type="InterPro" id="IPR027304">
    <property type="entry name" value="Trigger_fact/SurA_dom_sf"/>
</dbReference>
<dbReference type="InterPro" id="IPR000297">
    <property type="entry name" value="PPIase_PpiC"/>
</dbReference>
<dbReference type="Proteomes" id="UP000886602">
    <property type="component" value="Unassembled WGS sequence"/>
</dbReference>
<evidence type="ECO:0000256" key="2">
    <source>
        <dbReference type="SAM" id="SignalP"/>
    </source>
</evidence>
<dbReference type="PROSITE" id="PS51257">
    <property type="entry name" value="PROKAR_LIPOPROTEIN"/>
    <property type="match status" value="1"/>
</dbReference>
<dbReference type="EMBL" id="JADJNC010000031">
    <property type="protein sequence ID" value="MBK7424486.1"/>
    <property type="molecule type" value="Genomic_DNA"/>
</dbReference>
<dbReference type="Pfam" id="PF13145">
    <property type="entry name" value="Rotamase_2"/>
    <property type="match status" value="1"/>
</dbReference>
<evidence type="ECO:0000256" key="1">
    <source>
        <dbReference type="SAM" id="MobiDB-lite"/>
    </source>
</evidence>
<gene>
    <name evidence="4" type="primary">epsD</name>
    <name evidence="4" type="ORF">IPJ48_16170</name>
</gene>
<name>A0A9D7I8M9_9RHOO</name>
<keyword evidence="2" id="KW-0732">Signal</keyword>
<dbReference type="EC" id="5.2.1.8" evidence="4"/>
<dbReference type="NCBIfam" id="TIGR02925">
    <property type="entry name" value="cis_trans_EpsD"/>
    <property type="match status" value="1"/>
</dbReference>
<organism evidence="4 5">
    <name type="scientific">Candidatus Propionivibrio dominans</name>
    <dbReference type="NCBI Taxonomy" id="2954373"/>
    <lineage>
        <taxon>Bacteria</taxon>
        <taxon>Pseudomonadati</taxon>
        <taxon>Pseudomonadota</taxon>
        <taxon>Betaproteobacteria</taxon>
        <taxon>Rhodocyclales</taxon>
        <taxon>Rhodocyclaceae</taxon>
        <taxon>Propionivibrio</taxon>
    </lineage>
</organism>
<evidence type="ECO:0000313" key="5">
    <source>
        <dbReference type="Proteomes" id="UP000886602"/>
    </source>
</evidence>
<accession>A0A9D7I8M9</accession>
<sequence>MRNKLCTRIALPILAATLLVGLSACGSKDEKKPASQVAAKVNSEEISVHQINFVLGRSNTAAIPPEQAPRVRREILEKLIDQQLAVDQAIEKKIDRKPEVQMAIEAARREILSRAYLEQIAAAQPKPTVDEAKKYIAEHPQLFAERRIFNIQEIVLPASSNATANLRDMVAAGKSMDDIANWLKSKDIKFSGGSATRPAEQIPLDLLPKVHALKDGQGLLLENAQTITVMRLAASQSAPVTEAVAIPRVQQFLGNQRAGEAAASEFKQLKANAKITYMGEFAESAAAPATAETPAKVADTPPAKTPAPAAEKKPASTNIEKGVAGLK</sequence>
<comment type="caution">
    <text evidence="4">The sequence shown here is derived from an EMBL/GenBank/DDBJ whole genome shotgun (WGS) entry which is preliminary data.</text>
</comment>
<evidence type="ECO:0000259" key="3">
    <source>
        <dbReference type="Pfam" id="PF13145"/>
    </source>
</evidence>
<dbReference type="GO" id="GO:0003755">
    <property type="term" value="F:peptidyl-prolyl cis-trans isomerase activity"/>
    <property type="evidence" value="ECO:0007669"/>
    <property type="project" value="UniProtKB-EC"/>
</dbReference>
<evidence type="ECO:0000313" key="4">
    <source>
        <dbReference type="EMBL" id="MBK7424486.1"/>
    </source>
</evidence>
<proteinExistence type="predicted"/>
<dbReference type="InterPro" id="IPR014274">
    <property type="entry name" value="PPIase_EpsD"/>
</dbReference>
<protein>
    <submittedName>
        <fullName evidence="4">Peptidyl-prolyl cis-trans isomerase, EpsD family</fullName>
        <ecNumber evidence="4">5.2.1.8</ecNumber>
    </submittedName>
</protein>
<feature type="chain" id="PRO_5038998216" evidence="2">
    <location>
        <begin position="25"/>
        <end position="327"/>
    </location>
</feature>
<dbReference type="SUPFAM" id="SSF109998">
    <property type="entry name" value="Triger factor/SurA peptide-binding domain-like"/>
    <property type="match status" value="1"/>
</dbReference>
<reference evidence="4" key="1">
    <citation type="submission" date="2020-10" db="EMBL/GenBank/DDBJ databases">
        <title>Connecting structure to function with the recovery of over 1000 high-quality activated sludge metagenome-assembled genomes encoding full-length rRNA genes using long-read sequencing.</title>
        <authorList>
            <person name="Singleton C.M."/>
            <person name="Petriglieri F."/>
            <person name="Kristensen J.M."/>
            <person name="Kirkegaard R.H."/>
            <person name="Michaelsen T.Y."/>
            <person name="Andersen M.H."/>
            <person name="Karst S.M."/>
            <person name="Dueholm M.S."/>
            <person name="Nielsen P.H."/>
            <person name="Albertsen M."/>
        </authorList>
    </citation>
    <scope>NUCLEOTIDE SEQUENCE</scope>
    <source>
        <strain evidence="4">EsbW_18-Q3-R4-48_MAXAC.044</strain>
    </source>
</reference>
<feature type="signal peptide" evidence="2">
    <location>
        <begin position="1"/>
        <end position="24"/>
    </location>
</feature>
<dbReference type="AlphaFoldDB" id="A0A9D7I8M9"/>
<feature type="compositionally biased region" description="Low complexity" evidence="1">
    <location>
        <begin position="286"/>
        <end position="309"/>
    </location>
</feature>
<dbReference type="Gene3D" id="1.10.8.1040">
    <property type="match status" value="1"/>
</dbReference>